<sequence length="117" mass="12457">MAGDTAVSSSARRRSARPTTAENGYGGVTGTLPFGGSAPARWLGLQGWLQRQRPESPDSRIAAGPRPSGRDPAVARALGDDSPVTVAGPSRNRTGFLRIPLPVIVSHRPQYRQRDEV</sequence>
<feature type="compositionally biased region" description="Low complexity" evidence="1">
    <location>
        <begin position="1"/>
        <end position="10"/>
    </location>
</feature>
<reference evidence="2 3" key="1">
    <citation type="journal article" date="2019" name="Int. J. Syst. Evol. Microbiol.">
        <title>The Global Catalogue of Microorganisms (GCM) 10K type strain sequencing project: providing services to taxonomists for standard genome sequencing and annotation.</title>
        <authorList>
            <consortium name="The Broad Institute Genomics Platform"/>
            <consortium name="The Broad Institute Genome Sequencing Center for Infectious Disease"/>
            <person name="Wu L."/>
            <person name="Ma J."/>
        </authorList>
    </citation>
    <scope>NUCLEOTIDE SEQUENCE [LARGE SCALE GENOMIC DNA]</scope>
    <source>
        <strain evidence="2 3">JCM 3272</strain>
    </source>
</reference>
<organism evidence="2 3">
    <name type="scientific">Dactylosporangium salmoneum</name>
    <dbReference type="NCBI Taxonomy" id="53361"/>
    <lineage>
        <taxon>Bacteria</taxon>
        <taxon>Bacillati</taxon>
        <taxon>Actinomycetota</taxon>
        <taxon>Actinomycetes</taxon>
        <taxon>Micromonosporales</taxon>
        <taxon>Micromonosporaceae</taxon>
        <taxon>Dactylosporangium</taxon>
    </lineage>
</organism>
<name>A0ABN3HTU8_9ACTN</name>
<accession>A0ABN3HTU8</accession>
<feature type="region of interest" description="Disordered" evidence="1">
    <location>
        <begin position="50"/>
        <end position="93"/>
    </location>
</feature>
<feature type="region of interest" description="Disordered" evidence="1">
    <location>
        <begin position="1"/>
        <end position="33"/>
    </location>
</feature>
<protein>
    <submittedName>
        <fullName evidence="2">Uncharacterized protein</fullName>
    </submittedName>
</protein>
<gene>
    <name evidence="2" type="ORF">GCM10010170_097990</name>
</gene>
<evidence type="ECO:0000313" key="2">
    <source>
        <dbReference type="EMBL" id="GAA2387183.1"/>
    </source>
</evidence>
<keyword evidence="3" id="KW-1185">Reference proteome</keyword>
<evidence type="ECO:0000313" key="3">
    <source>
        <dbReference type="Proteomes" id="UP001501444"/>
    </source>
</evidence>
<evidence type="ECO:0000256" key="1">
    <source>
        <dbReference type="SAM" id="MobiDB-lite"/>
    </source>
</evidence>
<dbReference type="Proteomes" id="UP001501444">
    <property type="component" value="Unassembled WGS sequence"/>
</dbReference>
<comment type="caution">
    <text evidence="2">The sequence shown here is derived from an EMBL/GenBank/DDBJ whole genome shotgun (WGS) entry which is preliminary data.</text>
</comment>
<proteinExistence type="predicted"/>
<dbReference type="EMBL" id="BAAARV010000104">
    <property type="protein sequence ID" value="GAA2387183.1"/>
    <property type="molecule type" value="Genomic_DNA"/>
</dbReference>